<dbReference type="PROSITE" id="PS50977">
    <property type="entry name" value="HTH_TETR_2"/>
    <property type="match status" value="1"/>
</dbReference>
<proteinExistence type="predicted"/>
<dbReference type="GO" id="GO:0003677">
    <property type="term" value="F:DNA binding"/>
    <property type="evidence" value="ECO:0007669"/>
    <property type="project" value="UniProtKB-UniRule"/>
</dbReference>
<dbReference type="PANTHER" id="PTHR43479">
    <property type="entry name" value="ACREF/ENVCD OPERON REPRESSOR-RELATED"/>
    <property type="match status" value="1"/>
</dbReference>
<dbReference type="InterPro" id="IPR001647">
    <property type="entry name" value="HTH_TetR"/>
</dbReference>
<gene>
    <name evidence="4" type="ORF">DFR70_12287</name>
</gene>
<comment type="caution">
    <text evidence="4">The sequence shown here is derived from an EMBL/GenBank/DDBJ whole genome shotgun (WGS) entry which is preliminary data.</text>
</comment>
<dbReference type="OrthoDB" id="3193022at2"/>
<feature type="DNA-binding region" description="H-T-H motif" evidence="2">
    <location>
        <begin position="32"/>
        <end position="51"/>
    </location>
</feature>
<dbReference type="InterPro" id="IPR050624">
    <property type="entry name" value="HTH-type_Tx_Regulator"/>
</dbReference>
<sequence>MPPEDRRVRRSRRALREALVSLTLERGYSSVTVEDITARADLGRATFYSHYTDKDDLLQQIVTDLIEDLNQRLEPLADPGEVGFTGKPVLEVFRHAAEERDAYRVILRGEGDGRALRRYIEDRTAVAAATFAARAKNLGVTPKMDIYVLARAWVGEQTAIMQWWLETDPPPVPLEDVAAMLRTLSLHGRYRAMGFEDEPPA</sequence>
<accession>A0A318JNH1</accession>
<keyword evidence="1 2" id="KW-0238">DNA-binding</keyword>
<dbReference type="AlphaFoldDB" id="A0A318JNH1"/>
<dbReference type="EMBL" id="QJKF01000022">
    <property type="protein sequence ID" value="PXX54946.1"/>
    <property type="molecule type" value="Genomic_DNA"/>
</dbReference>
<name>A0A318JNH1_9NOCA</name>
<evidence type="ECO:0000313" key="4">
    <source>
        <dbReference type="EMBL" id="PXX54946.1"/>
    </source>
</evidence>
<evidence type="ECO:0000256" key="2">
    <source>
        <dbReference type="PROSITE-ProRule" id="PRU00335"/>
    </source>
</evidence>
<evidence type="ECO:0000313" key="5">
    <source>
        <dbReference type="Proteomes" id="UP000247569"/>
    </source>
</evidence>
<dbReference type="SUPFAM" id="SSF46689">
    <property type="entry name" value="Homeodomain-like"/>
    <property type="match status" value="1"/>
</dbReference>
<evidence type="ECO:0000256" key="1">
    <source>
        <dbReference type="ARBA" id="ARBA00023125"/>
    </source>
</evidence>
<protein>
    <submittedName>
        <fullName evidence="4">TetR family transcriptional regulator</fullName>
    </submittedName>
</protein>
<dbReference type="InterPro" id="IPR009057">
    <property type="entry name" value="Homeodomain-like_sf"/>
</dbReference>
<reference evidence="4 5" key="1">
    <citation type="submission" date="2018-05" db="EMBL/GenBank/DDBJ databases">
        <title>Genomic Encyclopedia of Type Strains, Phase IV (KMG-IV): sequencing the most valuable type-strain genomes for metagenomic binning, comparative biology and taxonomic classification.</title>
        <authorList>
            <person name="Goeker M."/>
        </authorList>
    </citation>
    <scope>NUCLEOTIDE SEQUENCE [LARGE SCALE GENOMIC DNA]</scope>
    <source>
        <strain evidence="4 5">DSM 44704</strain>
    </source>
</reference>
<keyword evidence="5" id="KW-1185">Reference proteome</keyword>
<evidence type="ECO:0000259" key="3">
    <source>
        <dbReference type="PROSITE" id="PS50977"/>
    </source>
</evidence>
<dbReference type="Pfam" id="PF00440">
    <property type="entry name" value="TetR_N"/>
    <property type="match status" value="1"/>
</dbReference>
<feature type="domain" description="HTH tetR-type" evidence="3">
    <location>
        <begin position="9"/>
        <end position="69"/>
    </location>
</feature>
<organism evidence="4 5">
    <name type="scientific">Nocardia tenerifensis</name>
    <dbReference type="NCBI Taxonomy" id="228006"/>
    <lineage>
        <taxon>Bacteria</taxon>
        <taxon>Bacillati</taxon>
        <taxon>Actinomycetota</taxon>
        <taxon>Actinomycetes</taxon>
        <taxon>Mycobacteriales</taxon>
        <taxon>Nocardiaceae</taxon>
        <taxon>Nocardia</taxon>
    </lineage>
</organism>
<dbReference type="PANTHER" id="PTHR43479:SF7">
    <property type="entry name" value="TETR-FAMILY TRANSCRIPTIONAL REGULATOR"/>
    <property type="match status" value="1"/>
</dbReference>
<dbReference type="Gene3D" id="1.10.357.10">
    <property type="entry name" value="Tetracycline Repressor, domain 2"/>
    <property type="match status" value="1"/>
</dbReference>
<dbReference type="RefSeq" id="WP_040742744.1">
    <property type="nucleotide sequence ID" value="NZ_QJKF01000022.1"/>
</dbReference>
<dbReference type="Proteomes" id="UP000247569">
    <property type="component" value="Unassembled WGS sequence"/>
</dbReference>